<evidence type="ECO:0000256" key="3">
    <source>
        <dbReference type="ARBA" id="ARBA00022723"/>
    </source>
</evidence>
<evidence type="ECO:0000256" key="1">
    <source>
        <dbReference type="ARBA" id="ARBA00001966"/>
    </source>
</evidence>
<dbReference type="SFLD" id="SFLDG01067">
    <property type="entry name" value="SPASM/twitch_domain_containing"/>
    <property type="match status" value="1"/>
</dbReference>
<reference evidence="7 8" key="1">
    <citation type="submission" date="2014-10" db="EMBL/GenBank/DDBJ databases">
        <title>Draft genome of anammox bacterium scalindua brodae, obtained using differential coverage binning of sequence data from two enrichment reactors.</title>
        <authorList>
            <person name="Speth D.R."/>
            <person name="Russ L."/>
            <person name="Kartal B."/>
            <person name="Op den Camp H.J."/>
            <person name="Dutilh B.E."/>
            <person name="Jetten M.S."/>
        </authorList>
    </citation>
    <scope>NUCLEOTIDE SEQUENCE [LARGE SCALE GENOMIC DNA]</scope>
    <source>
        <strain evidence="7">RU1</strain>
    </source>
</reference>
<name>A0A0B0EGQ2_9BACT</name>
<dbReference type="PANTHER" id="PTHR11228:SF7">
    <property type="entry name" value="PQQA PEPTIDE CYCLASE"/>
    <property type="match status" value="1"/>
</dbReference>
<evidence type="ECO:0000259" key="6">
    <source>
        <dbReference type="PROSITE" id="PS51918"/>
    </source>
</evidence>
<keyword evidence="2" id="KW-0949">S-adenosyl-L-methionine</keyword>
<dbReference type="InterPro" id="IPR058240">
    <property type="entry name" value="rSAM_sf"/>
</dbReference>
<keyword evidence="4" id="KW-0408">Iron</keyword>
<dbReference type="Gene3D" id="3.20.20.70">
    <property type="entry name" value="Aldolase class I"/>
    <property type="match status" value="1"/>
</dbReference>
<dbReference type="Pfam" id="PF04055">
    <property type="entry name" value="Radical_SAM"/>
    <property type="match status" value="1"/>
</dbReference>
<feature type="domain" description="Radical SAM core" evidence="6">
    <location>
        <begin position="17"/>
        <end position="230"/>
    </location>
</feature>
<comment type="cofactor">
    <cofactor evidence="1">
        <name>[4Fe-4S] cluster</name>
        <dbReference type="ChEBI" id="CHEBI:49883"/>
    </cofactor>
</comment>
<dbReference type="AlphaFoldDB" id="A0A0B0EGQ2"/>
<gene>
    <name evidence="7" type="ORF">SCABRO_03092</name>
</gene>
<dbReference type="SUPFAM" id="SSF102114">
    <property type="entry name" value="Radical SAM enzymes"/>
    <property type="match status" value="1"/>
</dbReference>
<dbReference type="Proteomes" id="UP000030652">
    <property type="component" value="Unassembled WGS sequence"/>
</dbReference>
<dbReference type="InterPro" id="IPR050377">
    <property type="entry name" value="Radical_SAM_PqqE_MftC-like"/>
</dbReference>
<comment type="caution">
    <text evidence="7">The sequence shown here is derived from an EMBL/GenBank/DDBJ whole genome shotgun (WGS) entry which is preliminary data.</text>
</comment>
<dbReference type="InterPro" id="IPR013785">
    <property type="entry name" value="Aldolase_TIM"/>
</dbReference>
<dbReference type="SMART" id="SM00729">
    <property type="entry name" value="Elp3"/>
    <property type="match status" value="1"/>
</dbReference>
<dbReference type="GO" id="GO:0003824">
    <property type="term" value="F:catalytic activity"/>
    <property type="evidence" value="ECO:0007669"/>
    <property type="project" value="InterPro"/>
</dbReference>
<dbReference type="SFLD" id="SFLDS00029">
    <property type="entry name" value="Radical_SAM"/>
    <property type="match status" value="1"/>
</dbReference>
<dbReference type="PROSITE" id="PS51918">
    <property type="entry name" value="RADICAL_SAM"/>
    <property type="match status" value="1"/>
</dbReference>
<dbReference type="CDD" id="cd01335">
    <property type="entry name" value="Radical_SAM"/>
    <property type="match status" value="1"/>
</dbReference>
<dbReference type="GO" id="GO:0051536">
    <property type="term" value="F:iron-sulfur cluster binding"/>
    <property type="evidence" value="ECO:0007669"/>
    <property type="project" value="UniProtKB-KW"/>
</dbReference>
<evidence type="ECO:0000256" key="5">
    <source>
        <dbReference type="ARBA" id="ARBA00023014"/>
    </source>
</evidence>
<evidence type="ECO:0000313" key="8">
    <source>
        <dbReference type="Proteomes" id="UP000030652"/>
    </source>
</evidence>
<accession>A0A0B0EGQ2</accession>
<evidence type="ECO:0000256" key="2">
    <source>
        <dbReference type="ARBA" id="ARBA00022691"/>
    </source>
</evidence>
<dbReference type="PANTHER" id="PTHR11228">
    <property type="entry name" value="RADICAL SAM DOMAIN PROTEIN"/>
    <property type="match status" value="1"/>
</dbReference>
<dbReference type="InterPro" id="IPR007197">
    <property type="entry name" value="rSAM"/>
</dbReference>
<evidence type="ECO:0000313" key="7">
    <source>
        <dbReference type="EMBL" id="KHE91241.1"/>
    </source>
</evidence>
<dbReference type="InterPro" id="IPR006638">
    <property type="entry name" value="Elp3/MiaA/NifB-like_rSAM"/>
</dbReference>
<dbReference type="eggNOG" id="COG0535">
    <property type="taxonomic scope" value="Bacteria"/>
</dbReference>
<proteinExistence type="predicted"/>
<keyword evidence="5" id="KW-0411">Iron-sulfur</keyword>
<protein>
    <submittedName>
        <fullName evidence="7">Fe-S oxidoreductase</fullName>
    </submittedName>
</protein>
<organism evidence="7 8">
    <name type="scientific">Candidatus Scalindua brodae</name>
    <dbReference type="NCBI Taxonomy" id="237368"/>
    <lineage>
        <taxon>Bacteria</taxon>
        <taxon>Pseudomonadati</taxon>
        <taxon>Planctomycetota</taxon>
        <taxon>Candidatus Brocadiia</taxon>
        <taxon>Candidatus Brocadiales</taxon>
        <taxon>Candidatus Scalinduaceae</taxon>
        <taxon>Candidatus Scalindua</taxon>
    </lineage>
</organism>
<evidence type="ECO:0000256" key="4">
    <source>
        <dbReference type="ARBA" id="ARBA00023004"/>
    </source>
</evidence>
<dbReference type="EMBL" id="JRYO01000214">
    <property type="protein sequence ID" value="KHE91241.1"/>
    <property type="molecule type" value="Genomic_DNA"/>
</dbReference>
<keyword evidence="3" id="KW-0479">Metal-binding</keyword>
<sequence length="361" mass="40252">MKLLSKSFEMVKGVLHDGGPSFANFAITNACNAECTFCTFPGIATKDRIFLETPKILRAIDILYDKGIRYLVFVGGEPLLHPGLSEMIRHASEKDIDTMISTNAALLNEKIISKLGAGGLKTIFISIDATTIKEHEQNRGLPGVCEKIKKFTEMIKGQGINLIASVTINRLITDYSKLPAFLKELGLDKISFSNPMVNYSTSYAGDCSSDLINYNKGELVEIFEEIKALKKQFRVLNPTASLNDMIRLFKDKEVKFTCLGGYKSFYVDWNLNVFPCQTLEEKICHIDEFNSTVPVNNECNICINECYREPSLMQFVAISISDSFHHFRGGRLIKASRSLFNIKNVISLKASLGEVLAGGRV</sequence>
<dbReference type="GO" id="GO:0046872">
    <property type="term" value="F:metal ion binding"/>
    <property type="evidence" value="ECO:0007669"/>
    <property type="project" value="UniProtKB-KW"/>
</dbReference>